<dbReference type="Proteomes" id="UP000765509">
    <property type="component" value="Unassembled WGS sequence"/>
</dbReference>
<dbReference type="AlphaFoldDB" id="A0A9Q3ECE4"/>
<name>A0A9Q3ECE4_9BASI</name>
<organism evidence="2 3">
    <name type="scientific">Austropuccinia psidii MF-1</name>
    <dbReference type="NCBI Taxonomy" id="1389203"/>
    <lineage>
        <taxon>Eukaryota</taxon>
        <taxon>Fungi</taxon>
        <taxon>Dikarya</taxon>
        <taxon>Basidiomycota</taxon>
        <taxon>Pucciniomycotina</taxon>
        <taxon>Pucciniomycetes</taxon>
        <taxon>Pucciniales</taxon>
        <taxon>Sphaerophragmiaceae</taxon>
        <taxon>Austropuccinia</taxon>
    </lineage>
</organism>
<feature type="compositionally biased region" description="Basic and acidic residues" evidence="1">
    <location>
        <begin position="118"/>
        <end position="144"/>
    </location>
</feature>
<keyword evidence="3" id="KW-1185">Reference proteome</keyword>
<feature type="region of interest" description="Disordered" evidence="1">
    <location>
        <begin position="117"/>
        <end position="182"/>
    </location>
</feature>
<sequence length="182" mass="20373">MDVKLLLLEVEVTTPSNQMDLDQDIKVINPKRNNSKESEITAIPVFRPEQISAGSSGNIPVLVQELVYGSKAEGVGNSPQFLNRDNELLPARKEVFGLRKESRPSEVLDTHILQMTSPKDKNSVEKSKNFIRGPEKKVYPKEENQPFEIPSSLQKHKFASKSSKQWQAALQGQSEGKGKSQM</sequence>
<gene>
    <name evidence="2" type="ORF">O181_058474</name>
</gene>
<evidence type="ECO:0000313" key="2">
    <source>
        <dbReference type="EMBL" id="MBW0518759.1"/>
    </source>
</evidence>
<evidence type="ECO:0000313" key="3">
    <source>
        <dbReference type="Proteomes" id="UP000765509"/>
    </source>
</evidence>
<protein>
    <submittedName>
        <fullName evidence="2">Uncharacterized protein</fullName>
    </submittedName>
</protein>
<comment type="caution">
    <text evidence="2">The sequence shown here is derived from an EMBL/GenBank/DDBJ whole genome shotgun (WGS) entry which is preliminary data.</text>
</comment>
<proteinExistence type="predicted"/>
<evidence type="ECO:0000256" key="1">
    <source>
        <dbReference type="SAM" id="MobiDB-lite"/>
    </source>
</evidence>
<accession>A0A9Q3ECE4</accession>
<feature type="compositionally biased region" description="Polar residues" evidence="1">
    <location>
        <begin position="160"/>
        <end position="182"/>
    </location>
</feature>
<reference evidence="2" key="1">
    <citation type="submission" date="2021-03" db="EMBL/GenBank/DDBJ databases">
        <title>Draft genome sequence of rust myrtle Austropuccinia psidii MF-1, a brazilian biotype.</title>
        <authorList>
            <person name="Quecine M.C."/>
            <person name="Pachon D.M.R."/>
            <person name="Bonatelli M.L."/>
            <person name="Correr F.H."/>
            <person name="Franceschini L.M."/>
            <person name="Leite T.F."/>
            <person name="Margarido G.R.A."/>
            <person name="Almeida C.A."/>
            <person name="Ferrarezi J.A."/>
            <person name="Labate C.A."/>
        </authorList>
    </citation>
    <scope>NUCLEOTIDE SEQUENCE</scope>
    <source>
        <strain evidence="2">MF-1</strain>
    </source>
</reference>
<dbReference type="EMBL" id="AVOT02026857">
    <property type="protein sequence ID" value="MBW0518759.1"/>
    <property type="molecule type" value="Genomic_DNA"/>
</dbReference>